<dbReference type="InterPro" id="IPR018211">
    <property type="entry name" value="ADH_Fe_CS"/>
</dbReference>
<dbReference type="Pfam" id="PF00465">
    <property type="entry name" value="Fe-ADH"/>
    <property type="match status" value="1"/>
</dbReference>
<dbReference type="GO" id="GO:0046872">
    <property type="term" value="F:metal ion binding"/>
    <property type="evidence" value="ECO:0007669"/>
    <property type="project" value="InterPro"/>
</dbReference>
<dbReference type="Pfam" id="PF25137">
    <property type="entry name" value="ADH_Fe_C"/>
    <property type="match status" value="1"/>
</dbReference>
<proteinExistence type="predicted"/>
<dbReference type="Gene3D" id="3.40.50.1970">
    <property type="match status" value="1"/>
</dbReference>
<evidence type="ECO:0000256" key="1">
    <source>
        <dbReference type="ARBA" id="ARBA00023002"/>
    </source>
</evidence>
<keyword evidence="1 4" id="KW-0560">Oxidoreductase</keyword>
<dbReference type="InterPro" id="IPR056798">
    <property type="entry name" value="ADH_Fe_C"/>
</dbReference>
<protein>
    <submittedName>
        <fullName evidence="4">Ethanolamine utilization protein EutG</fullName>
        <ecNumber evidence="4">1.1.-.-</ecNumber>
    </submittedName>
</protein>
<sequence length="375" mass="40116">MQEMQFYMPVPLHCESGCVLAYSHKLAQLGGSCLIVTGRTGARASGALDDVQTALQLQGIEYTVFDEIEENPLVSTCHRAGRAARELGAEFIVAIGGGSALDAGKAVAVYAANSDLGGEEIYDLDWPLPALPCALVPTTAGTSSELDQTAVLTIDALGVKKSVGRADMFPALALVDAKYTYSLPYRATVSTAVDAFSHCAESYFAQNADTISRMFALQGSALLWPSLTILAGLSPFIGPEQIDTTLRDDISAGCTLAGFSLGRCGTCFPHPLGYLLTEGYAIPHGSATGVFLPAFLQRARRYERGLFDRFLEVVGAPSLAALSATLQKLCPVQVKMDPQQIEDYRPRLQNVKNFARTPGGYTDSDALDLLRQLFL</sequence>
<dbReference type="EC" id="1.1.-.-" evidence="4"/>
<accession>A0A1C6J7H0</accession>
<dbReference type="PANTHER" id="PTHR11496:SF103">
    <property type="entry name" value="DEHYDROGENASE, PUTATIVE-RELATED"/>
    <property type="match status" value="1"/>
</dbReference>
<dbReference type="EMBL" id="FMHG01000001">
    <property type="protein sequence ID" value="SCJ77595.1"/>
    <property type="molecule type" value="Genomic_DNA"/>
</dbReference>
<dbReference type="SUPFAM" id="SSF56796">
    <property type="entry name" value="Dehydroquinate synthase-like"/>
    <property type="match status" value="1"/>
</dbReference>
<dbReference type="PANTHER" id="PTHR11496">
    <property type="entry name" value="ALCOHOL DEHYDROGENASE"/>
    <property type="match status" value="1"/>
</dbReference>
<evidence type="ECO:0000259" key="2">
    <source>
        <dbReference type="Pfam" id="PF00465"/>
    </source>
</evidence>
<dbReference type="InterPro" id="IPR039697">
    <property type="entry name" value="Alcohol_dehydrogenase_Fe"/>
</dbReference>
<evidence type="ECO:0000313" key="4">
    <source>
        <dbReference type="EMBL" id="SCJ77595.1"/>
    </source>
</evidence>
<dbReference type="Gene3D" id="1.20.1090.10">
    <property type="entry name" value="Dehydroquinate synthase-like - alpha domain"/>
    <property type="match status" value="1"/>
</dbReference>
<dbReference type="GO" id="GO:0004022">
    <property type="term" value="F:alcohol dehydrogenase (NAD+) activity"/>
    <property type="evidence" value="ECO:0007669"/>
    <property type="project" value="UniProtKB-ARBA"/>
</dbReference>
<organism evidence="4">
    <name type="scientific">uncultured Anaerotruncus sp</name>
    <dbReference type="NCBI Taxonomy" id="905011"/>
    <lineage>
        <taxon>Bacteria</taxon>
        <taxon>Bacillati</taxon>
        <taxon>Bacillota</taxon>
        <taxon>Clostridia</taxon>
        <taxon>Eubacteriales</taxon>
        <taxon>Oscillospiraceae</taxon>
        <taxon>Anaerotruncus</taxon>
        <taxon>environmental samples</taxon>
    </lineage>
</organism>
<name>A0A1C6J7H0_9FIRM</name>
<feature type="domain" description="Alcohol dehydrogenase iron-type/glycerol dehydrogenase GldA" evidence="2">
    <location>
        <begin position="12"/>
        <end position="176"/>
    </location>
</feature>
<evidence type="ECO:0000259" key="3">
    <source>
        <dbReference type="Pfam" id="PF25137"/>
    </source>
</evidence>
<dbReference type="FunFam" id="3.40.50.1970:FF:000003">
    <property type="entry name" value="Alcohol dehydrogenase, iron-containing"/>
    <property type="match status" value="1"/>
</dbReference>
<dbReference type="InterPro" id="IPR001670">
    <property type="entry name" value="ADH_Fe/GldA"/>
</dbReference>
<gene>
    <name evidence="4" type="primary">eutG</name>
    <name evidence="4" type="ORF">SAMEA3545359_01946</name>
</gene>
<dbReference type="AlphaFoldDB" id="A0A1C6J7H0"/>
<reference evidence="4" key="1">
    <citation type="submission" date="2015-09" db="EMBL/GenBank/DDBJ databases">
        <authorList>
            <consortium name="Pathogen Informatics"/>
        </authorList>
    </citation>
    <scope>NUCLEOTIDE SEQUENCE</scope>
    <source>
        <strain evidence="4">2789STDY5834896</strain>
    </source>
</reference>
<feature type="domain" description="Fe-containing alcohol dehydrogenase-like C-terminal" evidence="3">
    <location>
        <begin position="188"/>
        <end position="316"/>
    </location>
</feature>
<dbReference type="PROSITE" id="PS00913">
    <property type="entry name" value="ADH_IRON_1"/>
    <property type="match status" value="1"/>
</dbReference>